<protein>
    <submittedName>
        <fullName evidence="3">Methyltransferase type 11</fullName>
    </submittedName>
</protein>
<evidence type="ECO:0000313" key="3">
    <source>
        <dbReference type="EMBL" id="EGO63739.1"/>
    </source>
</evidence>
<name>F7NJN5_9FIRM</name>
<dbReference type="Gene3D" id="3.40.50.150">
    <property type="entry name" value="Vaccinia Virus protein VP39"/>
    <property type="match status" value="1"/>
</dbReference>
<dbReference type="Proteomes" id="UP000003240">
    <property type="component" value="Unassembled WGS sequence"/>
</dbReference>
<feature type="domain" description="Methyltransferase" evidence="2">
    <location>
        <begin position="36"/>
        <end position="130"/>
    </location>
</feature>
<dbReference type="InterPro" id="IPR029063">
    <property type="entry name" value="SAM-dependent_MTases_sf"/>
</dbReference>
<dbReference type="EMBL" id="AFGF01000097">
    <property type="protein sequence ID" value="EGO63739.1"/>
    <property type="molecule type" value="Genomic_DNA"/>
</dbReference>
<reference evidence="3 4" key="1">
    <citation type="journal article" date="2011" name="EMBO J.">
        <title>Structural diversity of bacterial flagellar motors.</title>
        <authorList>
            <person name="Chen S."/>
            <person name="Beeby M."/>
            <person name="Murphy G.E."/>
            <person name="Leadbetter J.R."/>
            <person name="Hendrixson D.R."/>
            <person name="Briegel A."/>
            <person name="Li Z."/>
            <person name="Shi J."/>
            <person name="Tocheva E.I."/>
            <person name="Muller A."/>
            <person name="Dobro M.J."/>
            <person name="Jensen G.J."/>
        </authorList>
    </citation>
    <scope>NUCLEOTIDE SEQUENCE [LARGE SCALE GENOMIC DNA]</scope>
    <source>
        <strain evidence="3 4">DSM 6540</strain>
    </source>
</reference>
<evidence type="ECO:0000313" key="4">
    <source>
        <dbReference type="Proteomes" id="UP000003240"/>
    </source>
</evidence>
<dbReference type="OrthoDB" id="9811589at2"/>
<dbReference type="PANTHER" id="PTHR43861">
    <property type="entry name" value="TRANS-ACONITATE 2-METHYLTRANSFERASE-RELATED"/>
    <property type="match status" value="1"/>
</dbReference>
<dbReference type="AlphaFoldDB" id="F7NJN5"/>
<dbReference type="RefSeq" id="WP_004095674.1">
    <property type="nucleotide sequence ID" value="NZ_AFGF01000097.1"/>
</dbReference>
<proteinExistence type="predicted"/>
<dbReference type="Gene3D" id="2.20.25.110">
    <property type="entry name" value="S-adenosyl-L-methionine-dependent methyltransferases"/>
    <property type="match status" value="1"/>
</dbReference>
<keyword evidence="3" id="KW-0489">Methyltransferase</keyword>
<comment type="caution">
    <text evidence="3">The sequence shown here is derived from an EMBL/GenBank/DDBJ whole genome shotgun (WGS) entry which is preliminary data.</text>
</comment>
<dbReference type="CDD" id="cd02440">
    <property type="entry name" value="AdoMet_MTases"/>
    <property type="match status" value="1"/>
</dbReference>
<evidence type="ECO:0000259" key="2">
    <source>
        <dbReference type="Pfam" id="PF13649"/>
    </source>
</evidence>
<gene>
    <name evidence="3" type="ORF">ALO_11464</name>
</gene>
<dbReference type="STRING" id="1009370.ALO_11464"/>
<keyword evidence="4" id="KW-1185">Reference proteome</keyword>
<dbReference type="Pfam" id="PF13649">
    <property type="entry name" value="Methyltransf_25"/>
    <property type="match status" value="1"/>
</dbReference>
<dbReference type="eggNOG" id="COG2227">
    <property type="taxonomic scope" value="Bacteria"/>
</dbReference>
<evidence type="ECO:0000256" key="1">
    <source>
        <dbReference type="ARBA" id="ARBA00022679"/>
    </source>
</evidence>
<accession>F7NJN5</accession>
<organism evidence="3 4">
    <name type="scientific">Acetonema longum DSM 6540</name>
    <dbReference type="NCBI Taxonomy" id="1009370"/>
    <lineage>
        <taxon>Bacteria</taxon>
        <taxon>Bacillati</taxon>
        <taxon>Bacillota</taxon>
        <taxon>Negativicutes</taxon>
        <taxon>Acetonemataceae</taxon>
        <taxon>Acetonema</taxon>
    </lineage>
</organism>
<sequence>MIREFFDDYKSYSPANTQQEIYFIMQVLNLPAAARILDLYCGYGRHAIQLAKNGFRVTGVDPTQAFLDIARQKAREEMAELEFQQYDMRCLDFHQKFDAVINMFATFGYFSDEENLNVLKLIAQSLQSKGVLLMDLLNRDWMVRNNLNRYWRHPGGDYVVSYKVELQNGVAVMKREITNQNTGVKTKYEFFLRSYSLPELDLIMQASGFHIVNAYGNFDNEPYSPDSPRMIVLAEKTV</sequence>
<dbReference type="GO" id="GO:0008168">
    <property type="term" value="F:methyltransferase activity"/>
    <property type="evidence" value="ECO:0007669"/>
    <property type="project" value="UniProtKB-KW"/>
</dbReference>
<dbReference type="GO" id="GO:0032259">
    <property type="term" value="P:methylation"/>
    <property type="evidence" value="ECO:0007669"/>
    <property type="project" value="UniProtKB-KW"/>
</dbReference>
<keyword evidence="1 3" id="KW-0808">Transferase</keyword>
<dbReference type="InterPro" id="IPR041698">
    <property type="entry name" value="Methyltransf_25"/>
</dbReference>
<dbReference type="SUPFAM" id="SSF53335">
    <property type="entry name" value="S-adenosyl-L-methionine-dependent methyltransferases"/>
    <property type="match status" value="1"/>
</dbReference>